<dbReference type="PRINTS" id="PR00793">
    <property type="entry name" value="PROAMNOPTASE"/>
</dbReference>
<organism evidence="4 5">
    <name type="scientific">Kockovaella imperatae</name>
    <dbReference type="NCBI Taxonomy" id="4999"/>
    <lineage>
        <taxon>Eukaryota</taxon>
        <taxon>Fungi</taxon>
        <taxon>Dikarya</taxon>
        <taxon>Basidiomycota</taxon>
        <taxon>Agaricomycotina</taxon>
        <taxon>Tremellomycetes</taxon>
        <taxon>Tremellales</taxon>
        <taxon>Cuniculitremaceae</taxon>
        <taxon>Kockovaella</taxon>
    </lineage>
</organism>
<evidence type="ECO:0000256" key="2">
    <source>
        <dbReference type="ARBA" id="ARBA00022801"/>
    </source>
</evidence>
<proteinExistence type="inferred from homology"/>
<protein>
    <submittedName>
        <fullName evidence="4">Alpha/Beta hydrolase protein</fullName>
    </submittedName>
</protein>
<keyword evidence="5" id="KW-1185">Reference proteome</keyword>
<evidence type="ECO:0000256" key="1">
    <source>
        <dbReference type="ARBA" id="ARBA00010088"/>
    </source>
</evidence>
<dbReference type="PANTHER" id="PTHR43433:SF5">
    <property type="entry name" value="AB HYDROLASE-1 DOMAIN-CONTAINING PROTEIN"/>
    <property type="match status" value="1"/>
</dbReference>
<dbReference type="Proteomes" id="UP000193218">
    <property type="component" value="Unassembled WGS sequence"/>
</dbReference>
<name>A0A1Y1UDZ3_9TREE</name>
<keyword evidence="2 4" id="KW-0378">Hydrolase</keyword>
<dbReference type="AlphaFoldDB" id="A0A1Y1UDZ3"/>
<sequence>MSEPSYTGFIPFETSRGHSSTFYKVFGDLTSGVIPVIILHGGPGAGHEYLLPYTVLWTDYGIPVILYDEVGCGQSSHMHEQDGDKTFWLPQLFLDELANLIKHFKLDRYHLLGQSFGGMMAAEYATTQPKGLRRLVLASALASSESGSKGYWLEAELLPKEDQEAIREAVDSGDYDSEGYKTAMDHYRRTFMCRTTNFPPPELIPAFKNISESTTWKTMNGDSLFDKSKGSMTSWDIIAGLHKIQAPTLVYNGEFDTSHDVTTVPFFERIPKVRWITFPDAGHMLHLETEERRKKVMKLVGEFLSQGQ</sequence>
<dbReference type="GO" id="GO:0008233">
    <property type="term" value="F:peptidase activity"/>
    <property type="evidence" value="ECO:0007669"/>
    <property type="project" value="InterPro"/>
</dbReference>
<dbReference type="InterPro" id="IPR005945">
    <property type="entry name" value="Pro_imino_pep"/>
</dbReference>
<dbReference type="PANTHER" id="PTHR43433">
    <property type="entry name" value="HYDROLASE, ALPHA/BETA FOLD FAMILY PROTEIN"/>
    <property type="match status" value="1"/>
</dbReference>
<evidence type="ECO:0000259" key="3">
    <source>
        <dbReference type="Pfam" id="PF00561"/>
    </source>
</evidence>
<gene>
    <name evidence="4" type="ORF">BD324DRAFT_628092</name>
</gene>
<dbReference type="InParanoid" id="A0A1Y1UDZ3"/>
<comment type="similarity">
    <text evidence="1">Belongs to the peptidase S33 family.</text>
</comment>
<dbReference type="Pfam" id="PF00561">
    <property type="entry name" value="Abhydrolase_1"/>
    <property type="match status" value="1"/>
</dbReference>
<dbReference type="RefSeq" id="XP_021870362.1">
    <property type="nucleotide sequence ID" value="XM_022016082.1"/>
</dbReference>
<dbReference type="InterPro" id="IPR029058">
    <property type="entry name" value="AB_hydrolase_fold"/>
</dbReference>
<dbReference type="InterPro" id="IPR050471">
    <property type="entry name" value="AB_hydrolase"/>
</dbReference>
<evidence type="ECO:0000313" key="5">
    <source>
        <dbReference type="Proteomes" id="UP000193218"/>
    </source>
</evidence>
<accession>A0A1Y1UDZ3</accession>
<dbReference type="PIRSF" id="PIRSF005539">
    <property type="entry name" value="Pept_S33_TRI_F1"/>
    <property type="match status" value="1"/>
</dbReference>
<dbReference type="GeneID" id="33557891"/>
<dbReference type="PRINTS" id="PR00111">
    <property type="entry name" value="ABHYDROLASE"/>
</dbReference>
<dbReference type="STRING" id="4999.A0A1Y1UDZ3"/>
<dbReference type="EMBL" id="NBSH01000008">
    <property type="protein sequence ID" value="ORX36261.1"/>
    <property type="molecule type" value="Genomic_DNA"/>
</dbReference>
<feature type="domain" description="AB hydrolase-1" evidence="3">
    <location>
        <begin position="35"/>
        <end position="288"/>
    </location>
</feature>
<comment type="caution">
    <text evidence="4">The sequence shown here is derived from an EMBL/GenBank/DDBJ whole genome shotgun (WGS) entry which is preliminary data.</text>
</comment>
<dbReference type="GO" id="GO:0006508">
    <property type="term" value="P:proteolysis"/>
    <property type="evidence" value="ECO:0007669"/>
    <property type="project" value="InterPro"/>
</dbReference>
<dbReference type="InterPro" id="IPR002410">
    <property type="entry name" value="Peptidase_S33"/>
</dbReference>
<dbReference type="NCBIfam" id="TIGR01250">
    <property type="entry name" value="pro_imino_pep_2"/>
    <property type="match status" value="1"/>
</dbReference>
<dbReference type="Gene3D" id="3.40.50.1820">
    <property type="entry name" value="alpha/beta hydrolase"/>
    <property type="match status" value="1"/>
</dbReference>
<dbReference type="SUPFAM" id="SSF53474">
    <property type="entry name" value="alpha/beta-Hydrolases"/>
    <property type="match status" value="1"/>
</dbReference>
<reference evidence="4 5" key="1">
    <citation type="submission" date="2017-03" db="EMBL/GenBank/DDBJ databases">
        <title>Widespread Adenine N6-methylation of Active Genes in Fungi.</title>
        <authorList>
            <consortium name="DOE Joint Genome Institute"/>
            <person name="Mondo S.J."/>
            <person name="Dannebaum R.O."/>
            <person name="Kuo R.C."/>
            <person name="Louie K.B."/>
            <person name="Bewick A.J."/>
            <person name="Labutti K."/>
            <person name="Haridas S."/>
            <person name="Kuo A."/>
            <person name="Salamov A."/>
            <person name="Ahrendt S.R."/>
            <person name="Lau R."/>
            <person name="Bowen B.P."/>
            <person name="Lipzen A."/>
            <person name="Sullivan W."/>
            <person name="Andreopoulos W.B."/>
            <person name="Clum A."/>
            <person name="Lindquist E."/>
            <person name="Daum C."/>
            <person name="Northen T.R."/>
            <person name="Ramamoorthy G."/>
            <person name="Schmitz R.J."/>
            <person name="Gryganskyi A."/>
            <person name="Culley D."/>
            <person name="Magnuson J."/>
            <person name="James T.Y."/>
            <person name="O'Malley M.A."/>
            <person name="Stajich J.E."/>
            <person name="Spatafora J.W."/>
            <person name="Visel A."/>
            <person name="Grigoriev I.V."/>
        </authorList>
    </citation>
    <scope>NUCLEOTIDE SEQUENCE [LARGE SCALE GENOMIC DNA]</scope>
    <source>
        <strain evidence="4 5">NRRL Y-17943</strain>
    </source>
</reference>
<dbReference type="OrthoDB" id="2559954at2759"/>
<evidence type="ECO:0000313" key="4">
    <source>
        <dbReference type="EMBL" id="ORX36261.1"/>
    </source>
</evidence>
<dbReference type="InterPro" id="IPR000073">
    <property type="entry name" value="AB_hydrolase_1"/>
</dbReference>